<dbReference type="AlphaFoldDB" id="A0A9X1YE34"/>
<dbReference type="InterPro" id="IPR000160">
    <property type="entry name" value="GGDEF_dom"/>
</dbReference>
<feature type="compositionally biased region" description="Basic and acidic residues" evidence="3">
    <location>
        <begin position="654"/>
        <end position="666"/>
    </location>
</feature>
<evidence type="ECO:0000256" key="1">
    <source>
        <dbReference type="ARBA" id="ARBA00012528"/>
    </source>
</evidence>
<feature type="chain" id="PRO_5040814960" description="diguanylate cyclase" evidence="5">
    <location>
        <begin position="34"/>
        <end position="680"/>
    </location>
</feature>
<comment type="catalytic activity">
    <reaction evidence="2">
        <text>2 GTP = 3',3'-c-di-GMP + 2 diphosphate</text>
        <dbReference type="Rhea" id="RHEA:24898"/>
        <dbReference type="ChEBI" id="CHEBI:33019"/>
        <dbReference type="ChEBI" id="CHEBI:37565"/>
        <dbReference type="ChEBI" id="CHEBI:58805"/>
        <dbReference type="EC" id="2.7.7.65"/>
    </reaction>
</comment>
<evidence type="ECO:0000259" key="6">
    <source>
        <dbReference type="PROSITE" id="PS50887"/>
    </source>
</evidence>
<feature type="region of interest" description="Disordered" evidence="3">
    <location>
        <begin position="654"/>
        <end position="680"/>
    </location>
</feature>
<dbReference type="NCBIfam" id="TIGR00254">
    <property type="entry name" value="GGDEF"/>
    <property type="match status" value="1"/>
</dbReference>
<dbReference type="PROSITE" id="PS50887">
    <property type="entry name" value="GGDEF"/>
    <property type="match status" value="1"/>
</dbReference>
<dbReference type="GO" id="GO:0052621">
    <property type="term" value="F:diguanylate cyclase activity"/>
    <property type="evidence" value="ECO:0007669"/>
    <property type="project" value="UniProtKB-EC"/>
</dbReference>
<evidence type="ECO:0000256" key="3">
    <source>
        <dbReference type="SAM" id="MobiDB-lite"/>
    </source>
</evidence>
<dbReference type="EMBL" id="JAJLJH010000001">
    <property type="protein sequence ID" value="MCK9684834.1"/>
    <property type="molecule type" value="Genomic_DNA"/>
</dbReference>
<dbReference type="RefSeq" id="WP_275680856.1">
    <property type="nucleotide sequence ID" value="NZ_JAJLJH010000001.1"/>
</dbReference>
<dbReference type="SUPFAM" id="SSF48452">
    <property type="entry name" value="TPR-like"/>
    <property type="match status" value="1"/>
</dbReference>
<evidence type="ECO:0000256" key="2">
    <source>
        <dbReference type="ARBA" id="ARBA00034247"/>
    </source>
</evidence>
<dbReference type="InterPro" id="IPR011990">
    <property type="entry name" value="TPR-like_helical_dom_sf"/>
</dbReference>
<evidence type="ECO:0000313" key="7">
    <source>
        <dbReference type="EMBL" id="MCK9684834.1"/>
    </source>
</evidence>
<dbReference type="CDD" id="cd01949">
    <property type="entry name" value="GGDEF"/>
    <property type="match status" value="1"/>
</dbReference>
<dbReference type="Gene3D" id="3.30.70.270">
    <property type="match status" value="1"/>
</dbReference>
<keyword evidence="4" id="KW-0812">Transmembrane</keyword>
<dbReference type="Proteomes" id="UP001139353">
    <property type="component" value="Unassembled WGS sequence"/>
</dbReference>
<feature type="domain" description="GGDEF" evidence="6">
    <location>
        <begin position="487"/>
        <end position="623"/>
    </location>
</feature>
<sequence>MLRFNGFPPRLRALVTPLALMLAGAVAPRQAGAMDAAELFAAQVDKLVQDGDDRPAETLAALDALVSNGVRTPQERRLVLSGEGLVAARTGRATQARAMAARLSTEPGVAPALSNADRELIQAEIEATASHSQAAYAQARSALRGYEDACAGQPALCEYRARYHALMMVAWGAEWNSNNAMAVSRAQAMLELSRLAHDRVREARALGSQATIAQVDSDAEMADRLLAQALAVARDAHSARLDVQLGIDEGFIANYRKDPESARRAFERVLPLAEKGHFDYLLMTTRVNLGDACIKLHRPDDALRIMAPALAVAEKNDDQRRVRYLFHNMTIARIELGLTEDVKLDIHRDLVRWAQTGAPKERLEAFQELSAALNSVGQHDGALELFRQEQELLFASGEEHDMFVRQSLLRERERDEHRHTLLGWIAASGAGLLAAAAIGLLATRRHRRLSSSNEALRHHAERDPLTRLLNREGFLRRLHEASLLESFAGTLVMIDLDHFKRINDTIGHAAGDAVLAEVAQRLQACVRDEDLVVRWGGEEMLVAVATQPFDPEALLGRIMHALAATPVLFEQRPIQVTASIGYASFPLETPSRVFPFGQSLALVDGAMFHAKRTGRRSAVRLLGFPEDLPNDLAGLLDHLERDIERGLVRIRTRRMDVPDAPPRDGATDASPDVSALPCRS</sequence>
<dbReference type="SMART" id="SM00267">
    <property type="entry name" value="GGDEF"/>
    <property type="match status" value="1"/>
</dbReference>
<dbReference type="SUPFAM" id="SSF55073">
    <property type="entry name" value="Nucleotide cyclase"/>
    <property type="match status" value="1"/>
</dbReference>
<gene>
    <name evidence="7" type="ORF">LPC04_03840</name>
</gene>
<dbReference type="InterPro" id="IPR029787">
    <property type="entry name" value="Nucleotide_cyclase"/>
</dbReference>
<keyword evidence="4" id="KW-1133">Transmembrane helix</keyword>
<organism evidence="7 8">
    <name type="scientific">Scleromatobacter humisilvae</name>
    <dbReference type="NCBI Taxonomy" id="2897159"/>
    <lineage>
        <taxon>Bacteria</taxon>
        <taxon>Pseudomonadati</taxon>
        <taxon>Pseudomonadota</taxon>
        <taxon>Betaproteobacteria</taxon>
        <taxon>Burkholderiales</taxon>
        <taxon>Sphaerotilaceae</taxon>
        <taxon>Scleromatobacter</taxon>
    </lineage>
</organism>
<evidence type="ECO:0000256" key="4">
    <source>
        <dbReference type="SAM" id="Phobius"/>
    </source>
</evidence>
<dbReference type="Pfam" id="PF00990">
    <property type="entry name" value="GGDEF"/>
    <property type="match status" value="1"/>
</dbReference>
<dbReference type="PANTHER" id="PTHR45138:SF9">
    <property type="entry name" value="DIGUANYLATE CYCLASE DGCM-RELATED"/>
    <property type="match status" value="1"/>
</dbReference>
<keyword evidence="4" id="KW-0472">Membrane</keyword>
<evidence type="ECO:0000256" key="5">
    <source>
        <dbReference type="SAM" id="SignalP"/>
    </source>
</evidence>
<protein>
    <recommendedName>
        <fullName evidence="1">diguanylate cyclase</fullName>
        <ecNumber evidence="1">2.7.7.65</ecNumber>
    </recommendedName>
</protein>
<dbReference type="Gene3D" id="1.25.40.10">
    <property type="entry name" value="Tetratricopeptide repeat domain"/>
    <property type="match status" value="1"/>
</dbReference>
<dbReference type="EC" id="2.7.7.65" evidence="1"/>
<proteinExistence type="predicted"/>
<dbReference type="InterPro" id="IPR050469">
    <property type="entry name" value="Diguanylate_Cyclase"/>
</dbReference>
<feature type="transmembrane region" description="Helical" evidence="4">
    <location>
        <begin position="421"/>
        <end position="442"/>
    </location>
</feature>
<feature type="signal peptide" evidence="5">
    <location>
        <begin position="1"/>
        <end position="33"/>
    </location>
</feature>
<dbReference type="InterPro" id="IPR043128">
    <property type="entry name" value="Rev_trsase/Diguanyl_cyclase"/>
</dbReference>
<accession>A0A9X1YE34</accession>
<keyword evidence="8" id="KW-1185">Reference proteome</keyword>
<reference evidence="7" key="1">
    <citation type="submission" date="2021-11" db="EMBL/GenBank/DDBJ databases">
        <title>BS-T2-15 a new species belonging to the Comamonadaceae family isolated from the soil of a French oak forest.</title>
        <authorList>
            <person name="Mieszkin S."/>
            <person name="Alain K."/>
        </authorList>
    </citation>
    <scope>NUCLEOTIDE SEQUENCE</scope>
    <source>
        <strain evidence="7">BS-T2-15</strain>
    </source>
</reference>
<keyword evidence="5" id="KW-0732">Signal</keyword>
<name>A0A9X1YE34_9BURK</name>
<evidence type="ECO:0000313" key="8">
    <source>
        <dbReference type="Proteomes" id="UP001139353"/>
    </source>
</evidence>
<dbReference type="PANTHER" id="PTHR45138">
    <property type="entry name" value="REGULATORY COMPONENTS OF SENSORY TRANSDUCTION SYSTEM"/>
    <property type="match status" value="1"/>
</dbReference>
<comment type="caution">
    <text evidence="7">The sequence shown here is derived from an EMBL/GenBank/DDBJ whole genome shotgun (WGS) entry which is preliminary data.</text>
</comment>